<evidence type="ECO:0000313" key="2">
    <source>
        <dbReference type="EMBL" id="OGK51310.1"/>
    </source>
</evidence>
<keyword evidence="1" id="KW-1133">Transmembrane helix</keyword>
<name>A0A1F7J6Q8_9BACT</name>
<protein>
    <submittedName>
        <fullName evidence="2">Uncharacterized protein</fullName>
    </submittedName>
</protein>
<dbReference type="Proteomes" id="UP000178558">
    <property type="component" value="Unassembled WGS sequence"/>
</dbReference>
<sequence>MNKIPIDRFFYYASRFVIIIPIMTVAFILLFAKNPLEKTQNLSVPAPTESPSVKAQAEFDINESYICKTKSKNSSMTAYIKNKSISAITQEKGKIKHTVFVGDCLYKWQDGQTIGEKTCGLAQYVSIAENLSSMNILTPDTIIESIEGKGGDSTSGEAFSFSKSCKKQEVRDDALFAIPKKITFKEIKQEQPQSK</sequence>
<dbReference type="AlphaFoldDB" id="A0A1F7J6Q8"/>
<feature type="transmembrane region" description="Helical" evidence="1">
    <location>
        <begin position="12"/>
        <end position="32"/>
    </location>
</feature>
<keyword evidence="1" id="KW-0812">Transmembrane</keyword>
<evidence type="ECO:0000256" key="1">
    <source>
        <dbReference type="SAM" id="Phobius"/>
    </source>
</evidence>
<proteinExistence type="predicted"/>
<comment type="caution">
    <text evidence="2">The sequence shown here is derived from an EMBL/GenBank/DDBJ whole genome shotgun (WGS) entry which is preliminary data.</text>
</comment>
<organism evidence="2 3">
    <name type="scientific">Candidatus Roizmanbacteria bacterium RIFCSPLOWO2_01_FULL_40_42</name>
    <dbReference type="NCBI Taxonomy" id="1802066"/>
    <lineage>
        <taxon>Bacteria</taxon>
        <taxon>Candidatus Roizmaniibacteriota</taxon>
    </lineage>
</organism>
<evidence type="ECO:0000313" key="3">
    <source>
        <dbReference type="Proteomes" id="UP000178558"/>
    </source>
</evidence>
<reference evidence="2 3" key="1">
    <citation type="journal article" date="2016" name="Nat. Commun.">
        <title>Thousands of microbial genomes shed light on interconnected biogeochemical processes in an aquifer system.</title>
        <authorList>
            <person name="Anantharaman K."/>
            <person name="Brown C.T."/>
            <person name="Hug L.A."/>
            <person name="Sharon I."/>
            <person name="Castelle C.J."/>
            <person name="Probst A.J."/>
            <person name="Thomas B.C."/>
            <person name="Singh A."/>
            <person name="Wilkins M.J."/>
            <person name="Karaoz U."/>
            <person name="Brodie E.L."/>
            <person name="Williams K.H."/>
            <person name="Hubbard S.S."/>
            <person name="Banfield J.F."/>
        </authorList>
    </citation>
    <scope>NUCLEOTIDE SEQUENCE [LARGE SCALE GENOMIC DNA]</scope>
</reference>
<accession>A0A1F7J6Q8</accession>
<keyword evidence="1" id="KW-0472">Membrane</keyword>
<dbReference type="EMBL" id="MGAQ01000001">
    <property type="protein sequence ID" value="OGK51310.1"/>
    <property type="molecule type" value="Genomic_DNA"/>
</dbReference>
<gene>
    <name evidence="2" type="ORF">A3B50_02595</name>
</gene>